<reference evidence="2 3" key="1">
    <citation type="journal article" date="2015" name="Genome Announc.">
        <title>Draft Genome of the Euendolithic (true boring) Cyanobacterium Mastigocoleus testarum strain BC008.</title>
        <authorList>
            <person name="Guida B.S."/>
            <person name="Garcia-Pichel F."/>
        </authorList>
    </citation>
    <scope>NUCLEOTIDE SEQUENCE [LARGE SCALE GENOMIC DNA]</scope>
    <source>
        <strain evidence="2 3">BC008</strain>
    </source>
</reference>
<keyword evidence="3" id="KW-1185">Reference proteome</keyword>
<dbReference type="Gene3D" id="2.60.120.10">
    <property type="entry name" value="Jelly Rolls"/>
    <property type="match status" value="1"/>
</dbReference>
<dbReference type="SMART" id="SM00100">
    <property type="entry name" value="cNMP"/>
    <property type="match status" value="1"/>
</dbReference>
<sequence>MDTAEISIHYKQMRGTLNNWVDLTDSQWEQLASIFKVRTIEKQEYILFPGAKVHELYFVCSGLLRFYYIGDNGTESNKAFISENTFAGSLAAYHLDLPILYGVQALEATTFLAASFSDFVYLFEKHPIFERLGRKLAEWLLIRKELRARSLQQQQAKERYLEFIKHYPDLVRRVPQYHIASYLGITEVSLSRLKRTFK</sequence>
<evidence type="ECO:0000313" key="2">
    <source>
        <dbReference type="EMBL" id="KST65074.1"/>
    </source>
</evidence>
<dbReference type="InterPro" id="IPR000595">
    <property type="entry name" value="cNMP-bd_dom"/>
</dbReference>
<proteinExistence type="predicted"/>
<comment type="caution">
    <text evidence="2">The sequence shown here is derived from an EMBL/GenBank/DDBJ whole genome shotgun (WGS) entry which is preliminary data.</text>
</comment>
<gene>
    <name evidence="2" type="ORF">BC008_19950</name>
</gene>
<evidence type="ECO:0000313" key="3">
    <source>
        <dbReference type="Proteomes" id="UP000053372"/>
    </source>
</evidence>
<dbReference type="AlphaFoldDB" id="A0A0V7ZKW2"/>
<dbReference type="EMBL" id="LMTZ01000113">
    <property type="protein sequence ID" value="KST65074.1"/>
    <property type="molecule type" value="Genomic_DNA"/>
</dbReference>
<dbReference type="Proteomes" id="UP000053372">
    <property type="component" value="Unassembled WGS sequence"/>
</dbReference>
<dbReference type="InterPro" id="IPR014710">
    <property type="entry name" value="RmlC-like_jellyroll"/>
</dbReference>
<evidence type="ECO:0000259" key="1">
    <source>
        <dbReference type="PROSITE" id="PS50042"/>
    </source>
</evidence>
<accession>A0A0V7ZKW2</accession>
<dbReference type="SUPFAM" id="SSF51206">
    <property type="entry name" value="cAMP-binding domain-like"/>
    <property type="match status" value="1"/>
</dbReference>
<protein>
    <recommendedName>
        <fullName evidence="1">Cyclic nucleotide-binding domain-containing protein</fullName>
    </recommendedName>
</protein>
<dbReference type="InterPro" id="IPR018490">
    <property type="entry name" value="cNMP-bd_dom_sf"/>
</dbReference>
<organism evidence="2 3">
    <name type="scientific">Mastigocoleus testarum BC008</name>
    <dbReference type="NCBI Taxonomy" id="371196"/>
    <lineage>
        <taxon>Bacteria</taxon>
        <taxon>Bacillati</taxon>
        <taxon>Cyanobacteriota</taxon>
        <taxon>Cyanophyceae</taxon>
        <taxon>Nostocales</taxon>
        <taxon>Hapalosiphonaceae</taxon>
        <taxon>Mastigocoleus</taxon>
    </lineage>
</organism>
<dbReference type="PROSITE" id="PS50042">
    <property type="entry name" value="CNMP_BINDING_3"/>
    <property type="match status" value="1"/>
</dbReference>
<dbReference type="OrthoDB" id="9798104at2"/>
<dbReference type="Pfam" id="PF00027">
    <property type="entry name" value="cNMP_binding"/>
    <property type="match status" value="1"/>
</dbReference>
<name>A0A0V7ZKW2_9CYAN</name>
<feature type="domain" description="Cyclic nucleotide-binding" evidence="1">
    <location>
        <begin position="19"/>
        <end position="123"/>
    </location>
</feature>
<dbReference type="RefSeq" id="WP_058184097.1">
    <property type="nucleotide sequence ID" value="NZ_LMTZ01000113.1"/>
</dbReference>
<dbReference type="CDD" id="cd00038">
    <property type="entry name" value="CAP_ED"/>
    <property type="match status" value="1"/>
</dbReference>